<organism evidence="7 8">
    <name type="scientific">Candidatus Kaiserbacteria bacterium RIFCSPLOWO2_01_FULL_54_13</name>
    <dbReference type="NCBI Taxonomy" id="1798512"/>
    <lineage>
        <taxon>Bacteria</taxon>
        <taxon>Candidatus Kaiseribacteriota</taxon>
    </lineage>
</organism>
<evidence type="ECO:0000256" key="2">
    <source>
        <dbReference type="ARBA" id="ARBA00022552"/>
    </source>
</evidence>
<comment type="subcellular location">
    <subcellularLocation>
        <location evidence="6">Cytoplasm</location>
    </subcellularLocation>
</comment>
<keyword evidence="2 6" id="KW-0698">rRNA processing</keyword>
<comment type="function">
    <text evidence="6">Specifically methylates the N4 position of cytidine in position 1402 (C1402) of 16S rRNA.</text>
</comment>
<accession>A0A1F6F469</accession>
<dbReference type="GO" id="GO:0070475">
    <property type="term" value="P:rRNA base methylation"/>
    <property type="evidence" value="ECO:0007669"/>
    <property type="project" value="UniProtKB-UniRule"/>
</dbReference>
<keyword evidence="6" id="KW-0963">Cytoplasm</keyword>
<feature type="binding site" evidence="6">
    <location>
        <position position="38"/>
    </location>
    <ligand>
        <name>S-adenosyl-L-methionine</name>
        <dbReference type="ChEBI" id="CHEBI:59789"/>
    </ligand>
</feature>
<dbReference type="PANTHER" id="PTHR11265:SF0">
    <property type="entry name" value="12S RRNA N4-METHYLCYTIDINE METHYLTRANSFERASE"/>
    <property type="match status" value="1"/>
</dbReference>
<dbReference type="PIRSF" id="PIRSF004486">
    <property type="entry name" value="MraW"/>
    <property type="match status" value="1"/>
</dbReference>
<dbReference type="InterPro" id="IPR023397">
    <property type="entry name" value="SAM-dep_MeTrfase_MraW_recog"/>
</dbReference>
<keyword evidence="3 6" id="KW-0489">Methyltransferase</keyword>
<evidence type="ECO:0000256" key="6">
    <source>
        <dbReference type="HAMAP-Rule" id="MF_01007"/>
    </source>
</evidence>
<dbReference type="SUPFAM" id="SSF53335">
    <property type="entry name" value="S-adenosyl-L-methionine-dependent methyltransferases"/>
    <property type="match status" value="1"/>
</dbReference>
<evidence type="ECO:0000256" key="4">
    <source>
        <dbReference type="ARBA" id="ARBA00022679"/>
    </source>
</evidence>
<dbReference type="Pfam" id="PF01795">
    <property type="entry name" value="Methyltransf_5"/>
    <property type="match status" value="1"/>
</dbReference>
<dbReference type="AlphaFoldDB" id="A0A1F6F469"/>
<dbReference type="PANTHER" id="PTHR11265">
    <property type="entry name" value="S-ADENOSYL-METHYLTRANSFERASE MRAW"/>
    <property type="match status" value="1"/>
</dbReference>
<protein>
    <recommendedName>
        <fullName evidence="6">Ribosomal RNA small subunit methyltransferase H</fullName>
        <ecNumber evidence="6">2.1.1.199</ecNumber>
    </recommendedName>
    <alternativeName>
        <fullName evidence="6">16S rRNA m(4)C1402 methyltransferase</fullName>
    </alternativeName>
    <alternativeName>
        <fullName evidence="6">rRNA (cytosine-N(4)-)-methyltransferase RsmH</fullName>
    </alternativeName>
</protein>
<evidence type="ECO:0000313" key="7">
    <source>
        <dbReference type="EMBL" id="OGG80638.1"/>
    </source>
</evidence>
<comment type="similarity">
    <text evidence="1 6">Belongs to the methyltransferase superfamily. RsmH family.</text>
</comment>
<keyword evidence="5 6" id="KW-0949">S-adenosyl-L-methionine</keyword>
<reference evidence="7 8" key="1">
    <citation type="journal article" date="2016" name="Nat. Commun.">
        <title>Thousands of microbial genomes shed light on interconnected biogeochemical processes in an aquifer system.</title>
        <authorList>
            <person name="Anantharaman K."/>
            <person name="Brown C.T."/>
            <person name="Hug L.A."/>
            <person name="Sharon I."/>
            <person name="Castelle C.J."/>
            <person name="Probst A.J."/>
            <person name="Thomas B.C."/>
            <person name="Singh A."/>
            <person name="Wilkins M.J."/>
            <person name="Karaoz U."/>
            <person name="Brodie E.L."/>
            <person name="Williams K.H."/>
            <person name="Hubbard S.S."/>
            <person name="Banfield J.F."/>
        </authorList>
    </citation>
    <scope>NUCLEOTIDE SEQUENCE [LARGE SCALE GENOMIC DNA]</scope>
</reference>
<dbReference type="EMBL" id="MFLZ01000003">
    <property type="protein sequence ID" value="OGG80638.1"/>
    <property type="molecule type" value="Genomic_DNA"/>
</dbReference>
<comment type="catalytic activity">
    <reaction evidence="6">
        <text>cytidine(1402) in 16S rRNA + S-adenosyl-L-methionine = N(4)-methylcytidine(1402) in 16S rRNA + S-adenosyl-L-homocysteine + H(+)</text>
        <dbReference type="Rhea" id="RHEA:42928"/>
        <dbReference type="Rhea" id="RHEA-COMP:10286"/>
        <dbReference type="Rhea" id="RHEA-COMP:10287"/>
        <dbReference type="ChEBI" id="CHEBI:15378"/>
        <dbReference type="ChEBI" id="CHEBI:57856"/>
        <dbReference type="ChEBI" id="CHEBI:59789"/>
        <dbReference type="ChEBI" id="CHEBI:74506"/>
        <dbReference type="ChEBI" id="CHEBI:82748"/>
        <dbReference type="EC" id="2.1.1.199"/>
    </reaction>
</comment>
<dbReference type="InterPro" id="IPR002903">
    <property type="entry name" value="RsmH"/>
</dbReference>
<dbReference type="Gene3D" id="1.10.150.170">
    <property type="entry name" value="Putative methyltransferase TM0872, insert domain"/>
    <property type="match status" value="1"/>
</dbReference>
<evidence type="ECO:0000256" key="1">
    <source>
        <dbReference type="ARBA" id="ARBA00010396"/>
    </source>
</evidence>
<evidence type="ECO:0000256" key="3">
    <source>
        <dbReference type="ARBA" id="ARBA00022603"/>
    </source>
</evidence>
<dbReference type="Proteomes" id="UP000177372">
    <property type="component" value="Unassembled WGS sequence"/>
</dbReference>
<dbReference type="InterPro" id="IPR029063">
    <property type="entry name" value="SAM-dependent_MTases_sf"/>
</dbReference>
<feature type="binding site" evidence="6">
    <location>
        <position position="86"/>
    </location>
    <ligand>
        <name>S-adenosyl-L-methionine</name>
        <dbReference type="ChEBI" id="CHEBI:59789"/>
    </ligand>
</feature>
<dbReference type="Gene3D" id="3.40.50.150">
    <property type="entry name" value="Vaccinia Virus protein VP39"/>
    <property type="match status" value="1"/>
</dbReference>
<dbReference type="NCBIfam" id="TIGR00006">
    <property type="entry name" value="16S rRNA (cytosine(1402)-N(4))-methyltransferase RsmH"/>
    <property type="match status" value="1"/>
</dbReference>
<dbReference type="GO" id="GO:0005737">
    <property type="term" value="C:cytoplasm"/>
    <property type="evidence" value="ECO:0007669"/>
    <property type="project" value="UniProtKB-SubCell"/>
</dbReference>
<dbReference type="EC" id="2.1.1.199" evidence="6"/>
<proteinExistence type="inferred from homology"/>
<dbReference type="STRING" id="1798512.A3A39_04070"/>
<comment type="caution">
    <text evidence="7">The sequence shown here is derived from an EMBL/GenBank/DDBJ whole genome shotgun (WGS) entry which is preliminary data.</text>
</comment>
<dbReference type="GO" id="GO:0071424">
    <property type="term" value="F:rRNA (cytosine-N4-)-methyltransferase activity"/>
    <property type="evidence" value="ECO:0007669"/>
    <property type="project" value="UniProtKB-UniRule"/>
</dbReference>
<evidence type="ECO:0000313" key="8">
    <source>
        <dbReference type="Proteomes" id="UP000177372"/>
    </source>
</evidence>
<feature type="binding site" evidence="6">
    <location>
        <position position="65"/>
    </location>
    <ligand>
        <name>S-adenosyl-L-methionine</name>
        <dbReference type="ChEBI" id="CHEBI:59789"/>
    </ligand>
</feature>
<feature type="binding site" evidence="6">
    <location>
        <position position="93"/>
    </location>
    <ligand>
        <name>S-adenosyl-L-methionine</name>
        <dbReference type="ChEBI" id="CHEBI:59789"/>
    </ligand>
</feature>
<feature type="binding site" evidence="6">
    <location>
        <begin position="18"/>
        <end position="20"/>
    </location>
    <ligand>
        <name>S-adenosyl-L-methionine</name>
        <dbReference type="ChEBI" id="CHEBI:59789"/>
    </ligand>
</feature>
<dbReference type="HAMAP" id="MF_01007">
    <property type="entry name" value="16SrRNA_methyltr_H"/>
    <property type="match status" value="1"/>
</dbReference>
<evidence type="ECO:0000256" key="5">
    <source>
        <dbReference type="ARBA" id="ARBA00022691"/>
    </source>
</evidence>
<keyword evidence="4 6" id="KW-0808">Transferase</keyword>
<gene>
    <name evidence="6" type="primary">rsmH</name>
    <name evidence="7" type="ORF">A3A39_04070</name>
</gene>
<name>A0A1F6F469_9BACT</name>
<dbReference type="SUPFAM" id="SSF81799">
    <property type="entry name" value="Putative methyltransferase TM0872, insert domain"/>
    <property type="match status" value="1"/>
</dbReference>
<sequence length="287" mass="31901">MLDVQPDDVVVDATVGGAGHAKALVKGLGGNGLFVGFDADSDAIERAQKALENSRATVRLNSANFRDLERELRKQGIPKITKALFDLGWSTYQLDSGRGFSFMADEPLLMTYEKHADKETLTVAEIVNTWSDKSLADVIFGFGEERYARRIAKAIVARRGKTPFETSRDLAETIRRAVPASYRRGRIHPATRTFQALRIAVNDELDALKEGLSAAWKLLAPGGRIAVISFHSIEDRIVKQMFVEWEKQGEGKRITRKPVGPTAEEVAKNPRARSAKLRVIEKVVRRT</sequence>